<gene>
    <name evidence="5" type="ORF">CTAYLR_006375</name>
</gene>
<dbReference type="PANTHER" id="PTHR13134">
    <property type="entry name" value="TRAFFICKING PROTEIN PARTICLE COMPLEX SUBUNIT 13"/>
    <property type="match status" value="1"/>
</dbReference>
<feature type="region of interest" description="Disordered" evidence="2">
    <location>
        <begin position="622"/>
        <end position="669"/>
    </location>
</feature>
<organism evidence="5 6">
    <name type="scientific">Chrysophaeum taylorii</name>
    <dbReference type="NCBI Taxonomy" id="2483200"/>
    <lineage>
        <taxon>Eukaryota</taxon>
        <taxon>Sar</taxon>
        <taxon>Stramenopiles</taxon>
        <taxon>Ochrophyta</taxon>
        <taxon>Pelagophyceae</taxon>
        <taxon>Pelagomonadales</taxon>
        <taxon>Pelagomonadaceae</taxon>
        <taxon>Chrysophaeum</taxon>
    </lineage>
</organism>
<accession>A0AAD7U6V0</accession>
<reference evidence="5" key="1">
    <citation type="submission" date="2023-01" db="EMBL/GenBank/DDBJ databases">
        <title>Metagenome sequencing of chrysophaentin producing Chrysophaeum taylorii.</title>
        <authorList>
            <person name="Davison J."/>
            <person name="Bewley C."/>
        </authorList>
    </citation>
    <scope>NUCLEOTIDE SEQUENCE</scope>
    <source>
        <strain evidence="5">NIES-1699</strain>
    </source>
</reference>
<evidence type="ECO:0000256" key="2">
    <source>
        <dbReference type="SAM" id="MobiDB-lite"/>
    </source>
</evidence>
<dbReference type="Pfam" id="PF23643">
    <property type="entry name" value="TRAPPC13_C"/>
    <property type="match status" value="1"/>
</dbReference>
<protein>
    <submittedName>
        <fullName evidence="5">Uncharacterized protein</fullName>
    </submittedName>
</protein>
<dbReference type="Pfam" id="PF06159">
    <property type="entry name" value="TRAPPC13_N"/>
    <property type="match status" value="1"/>
</dbReference>
<feature type="region of interest" description="Disordered" evidence="2">
    <location>
        <begin position="1"/>
        <end position="41"/>
    </location>
</feature>
<dbReference type="PANTHER" id="PTHR13134:SF3">
    <property type="entry name" value="TRAFFICKING PROTEIN PARTICLE COMPLEX SUBUNIT 13"/>
    <property type="match status" value="1"/>
</dbReference>
<evidence type="ECO:0000313" key="5">
    <source>
        <dbReference type="EMBL" id="KAJ8599208.1"/>
    </source>
</evidence>
<proteinExistence type="inferred from homology"/>
<comment type="caution">
    <text evidence="5">The sequence shown here is derived from an EMBL/GenBank/DDBJ whole genome shotgun (WGS) entry which is preliminary data.</text>
</comment>
<dbReference type="Proteomes" id="UP001230188">
    <property type="component" value="Unassembled WGS sequence"/>
</dbReference>
<dbReference type="InterPro" id="IPR010378">
    <property type="entry name" value="TRAPPC13"/>
</dbReference>
<comment type="similarity">
    <text evidence="1">Belongs to the TRAPPC13 family.</text>
</comment>
<sequence length="669" mass="71776">MEHPLAGVVSSSSSTSASGGGAREPSSFPAPPPAGAATPPQPTLRVMRLYKPKLWIDPCGGIPGEMRMTESMILPDSFGNIYRGEKFSAYVSIINSEAVRGGVTLKDVVVSAKLQSPGSKRAVELEDVSAARRAAMDELGMRAPERWIEREAAKRPSRRKQNPASRLHPGENVDMIVEHSLIEVGTHTLRISVSYTESVEPKSVRKFYRFSVADPFSIEARALPLPAGRSENVGLVEARITNAMHERCILDVVTLQPPPGFSVKEIKATPELPQQPKRQLGPVLNPAVGEDEINMDTFLASEPPFTVDEIESLIAWDPVAEYDAMCHLEPRETVSKVFAMARASSPASFSLLEDRASSEEEVDRGDELLPQTAGVLRVAWSASMGEKGEISTPPVEWHPTPAMDDYDTEPSHASPLDRDRVVFARLDPLPPDHAVVGDVLKLECLVSNKSDRAMSLQLQWRLDRMPRGLKPQGIAFVNLGLVEPAATKSAPLEFRALEPGLHPFTGAVVVDLESAREFSIPSLASVLVFHRRVPNFGEVPPPPPPLRDDPNLDRLAAENIMAMLLRSPSAQFDDIKDPDARAAAEAATSAFFQPPPYAPPPGVSMPDAEAAALLAAAAAAAGGGASPAAAESPTPSVPPRGDDDPASAPAPAKRRSIPADDDPLGGFIV</sequence>
<keyword evidence="6" id="KW-1185">Reference proteome</keyword>
<dbReference type="AlphaFoldDB" id="A0AAD7U6V0"/>
<feature type="compositionally biased region" description="Pro residues" evidence="2">
    <location>
        <begin position="28"/>
        <end position="41"/>
    </location>
</feature>
<dbReference type="InterPro" id="IPR055428">
    <property type="entry name" value="TRAPPC13_C"/>
</dbReference>
<dbReference type="EMBL" id="JAQMWT010000578">
    <property type="protein sequence ID" value="KAJ8599208.1"/>
    <property type="molecule type" value="Genomic_DNA"/>
</dbReference>
<feature type="region of interest" description="Disordered" evidence="2">
    <location>
        <begin position="149"/>
        <end position="170"/>
    </location>
</feature>
<feature type="compositionally biased region" description="Low complexity" evidence="2">
    <location>
        <begin position="1"/>
        <end position="17"/>
    </location>
</feature>
<feature type="domain" description="Trafficking protein particle complex subunit 13 C-terminal" evidence="4">
    <location>
        <begin position="432"/>
        <end position="528"/>
    </location>
</feature>
<dbReference type="InterPro" id="IPR055427">
    <property type="entry name" value="TRAPPC13_N"/>
</dbReference>
<feature type="domain" description="Trafficking protein particle complex subunit 13 N-terminal" evidence="3">
    <location>
        <begin position="65"/>
        <end position="212"/>
    </location>
</feature>
<evidence type="ECO:0000256" key="1">
    <source>
        <dbReference type="ARBA" id="ARBA00010785"/>
    </source>
</evidence>
<feature type="compositionally biased region" description="Low complexity" evidence="2">
    <location>
        <begin position="622"/>
        <end position="633"/>
    </location>
</feature>
<name>A0AAD7U6V0_9STRA</name>
<dbReference type="GO" id="GO:1990072">
    <property type="term" value="C:TRAPPIII protein complex"/>
    <property type="evidence" value="ECO:0007669"/>
    <property type="project" value="TreeGrafter"/>
</dbReference>
<evidence type="ECO:0000259" key="4">
    <source>
        <dbReference type="Pfam" id="PF23643"/>
    </source>
</evidence>
<evidence type="ECO:0000259" key="3">
    <source>
        <dbReference type="Pfam" id="PF06159"/>
    </source>
</evidence>
<evidence type="ECO:0000313" key="6">
    <source>
        <dbReference type="Proteomes" id="UP001230188"/>
    </source>
</evidence>